<comment type="caution">
    <text evidence="2">The sequence shown here is derived from an EMBL/GenBank/DDBJ whole genome shotgun (WGS) entry which is preliminary data.</text>
</comment>
<dbReference type="RefSeq" id="WP_111356238.1">
    <property type="nucleotide sequence ID" value="NZ_NHSK01000267.1"/>
</dbReference>
<dbReference type="PANTHER" id="PTHR13812">
    <property type="entry name" value="KETIMINE REDUCTASE MU-CRYSTALLIN"/>
    <property type="match status" value="1"/>
</dbReference>
<dbReference type="Proteomes" id="UP000248863">
    <property type="component" value="Unassembled WGS sequence"/>
</dbReference>
<dbReference type="SUPFAM" id="SSF51735">
    <property type="entry name" value="NAD(P)-binding Rossmann-fold domains"/>
    <property type="match status" value="1"/>
</dbReference>
<dbReference type="Gene3D" id="3.40.50.720">
    <property type="entry name" value="NAD(P)-binding Rossmann-like Domain"/>
    <property type="match status" value="1"/>
</dbReference>
<evidence type="ECO:0000313" key="2">
    <source>
        <dbReference type="EMBL" id="RAI40485.1"/>
    </source>
</evidence>
<dbReference type="PANTHER" id="PTHR13812:SF19">
    <property type="entry name" value="KETIMINE REDUCTASE MU-CRYSTALLIN"/>
    <property type="match status" value="1"/>
</dbReference>
<evidence type="ECO:0000313" key="3">
    <source>
        <dbReference type="Proteomes" id="UP000248863"/>
    </source>
</evidence>
<dbReference type="InterPro" id="IPR023401">
    <property type="entry name" value="ODC_N"/>
</dbReference>
<comment type="similarity">
    <text evidence="1">Belongs to the ornithine cyclodeaminase/mu-crystallin family.</text>
</comment>
<dbReference type="GO" id="GO:0005737">
    <property type="term" value="C:cytoplasm"/>
    <property type="evidence" value="ECO:0007669"/>
    <property type="project" value="TreeGrafter"/>
</dbReference>
<evidence type="ECO:0008006" key="4">
    <source>
        <dbReference type="Google" id="ProtNLM"/>
    </source>
</evidence>
<dbReference type="InterPro" id="IPR036291">
    <property type="entry name" value="NAD(P)-bd_dom_sf"/>
</dbReference>
<dbReference type="InterPro" id="IPR003462">
    <property type="entry name" value="ODC_Mu_crystall"/>
</dbReference>
<dbReference type="Pfam" id="PF02423">
    <property type="entry name" value="OCD_Mu_crystall"/>
    <property type="match status" value="1"/>
</dbReference>
<dbReference type="EMBL" id="NPEU01000040">
    <property type="protein sequence ID" value="RAI40485.1"/>
    <property type="molecule type" value="Genomic_DNA"/>
</dbReference>
<protein>
    <recommendedName>
        <fullName evidence="4">Ornithine cyclodeaminase</fullName>
    </recommendedName>
</protein>
<sequence length="350" mass="36294">MRLLSERDIERLIDPAAAIAASAEAYRRQAAGEMPAPGRLDVLRTDPKGGALVLAGHSFDHRFVVKTNIHAYAGDAATDAAKPARTASSGLVLWDGVACVPLAHMATSSFNDHRTAAGFAAAAQLLAPPAPHTLAVFGAGKIAPATVLYLATVRRFARVVLVGRNVERARGLAAQLAARPELDGIDITVETDAATAATEADVIATVTTAETPIFPGDAVRSGTFVILGGGNRPTHREVDDGFMRRARVFVDHFDGATTRAGDLALTLASGVLRPEQIFGEIGAALASGEVPPTVPGLDITVFKSIGIAAQDVITAGMVYDRAVRDAIGLEFDMRDGSVVPLAAADPGPSP</sequence>
<dbReference type="PIRSF" id="PIRSF001439">
    <property type="entry name" value="CryM"/>
    <property type="match status" value="1"/>
</dbReference>
<dbReference type="OrthoDB" id="9785971at2"/>
<keyword evidence="3" id="KW-1185">Reference proteome</keyword>
<organism evidence="2 3">
    <name type="scientific">Rhodoplanes elegans</name>
    <dbReference type="NCBI Taxonomy" id="29408"/>
    <lineage>
        <taxon>Bacteria</taxon>
        <taxon>Pseudomonadati</taxon>
        <taxon>Pseudomonadota</taxon>
        <taxon>Alphaproteobacteria</taxon>
        <taxon>Hyphomicrobiales</taxon>
        <taxon>Nitrobacteraceae</taxon>
        <taxon>Rhodoplanes</taxon>
    </lineage>
</organism>
<gene>
    <name evidence="2" type="ORF">CH338_06085</name>
</gene>
<dbReference type="AlphaFoldDB" id="A0A327KSW1"/>
<name>A0A327KSW1_9BRAD</name>
<reference evidence="2 3" key="1">
    <citation type="submission" date="2017-07" db="EMBL/GenBank/DDBJ databases">
        <title>Draft Genome Sequences of Select Purple Nonsulfur Bacteria.</title>
        <authorList>
            <person name="Lasarre B."/>
            <person name="Mckinlay J.B."/>
        </authorList>
    </citation>
    <scope>NUCLEOTIDE SEQUENCE [LARGE SCALE GENOMIC DNA]</scope>
    <source>
        <strain evidence="2 3">DSM 11907</strain>
    </source>
</reference>
<proteinExistence type="inferred from homology"/>
<accession>A0A327KSW1</accession>
<evidence type="ECO:0000256" key="1">
    <source>
        <dbReference type="ARBA" id="ARBA00008903"/>
    </source>
</evidence>
<dbReference type="Gene3D" id="3.30.1780.10">
    <property type="entry name" value="ornithine cyclodeaminase, domain 1"/>
    <property type="match status" value="1"/>
</dbReference>